<dbReference type="Proteomes" id="UP001151760">
    <property type="component" value="Unassembled WGS sequence"/>
</dbReference>
<reference evidence="2" key="2">
    <citation type="submission" date="2022-01" db="EMBL/GenBank/DDBJ databases">
        <authorList>
            <person name="Yamashiro T."/>
            <person name="Shiraishi A."/>
            <person name="Satake H."/>
            <person name="Nakayama K."/>
        </authorList>
    </citation>
    <scope>NUCLEOTIDE SEQUENCE</scope>
</reference>
<accession>A0ABQ5EZ70</accession>
<feature type="region of interest" description="Disordered" evidence="1">
    <location>
        <begin position="81"/>
        <end position="114"/>
    </location>
</feature>
<dbReference type="EMBL" id="BQNB010016828">
    <property type="protein sequence ID" value="GJT56255.1"/>
    <property type="molecule type" value="Genomic_DNA"/>
</dbReference>
<evidence type="ECO:0000256" key="1">
    <source>
        <dbReference type="SAM" id="MobiDB-lite"/>
    </source>
</evidence>
<protein>
    <submittedName>
        <fullName evidence="2">Uncharacterized protein</fullName>
    </submittedName>
</protein>
<evidence type="ECO:0000313" key="2">
    <source>
        <dbReference type="EMBL" id="GJT56255.1"/>
    </source>
</evidence>
<comment type="caution">
    <text evidence="2">The sequence shown here is derived from an EMBL/GenBank/DDBJ whole genome shotgun (WGS) entry which is preliminary data.</text>
</comment>
<organism evidence="2 3">
    <name type="scientific">Tanacetum coccineum</name>
    <dbReference type="NCBI Taxonomy" id="301880"/>
    <lineage>
        <taxon>Eukaryota</taxon>
        <taxon>Viridiplantae</taxon>
        <taxon>Streptophyta</taxon>
        <taxon>Embryophyta</taxon>
        <taxon>Tracheophyta</taxon>
        <taxon>Spermatophyta</taxon>
        <taxon>Magnoliopsida</taxon>
        <taxon>eudicotyledons</taxon>
        <taxon>Gunneridae</taxon>
        <taxon>Pentapetalae</taxon>
        <taxon>asterids</taxon>
        <taxon>campanulids</taxon>
        <taxon>Asterales</taxon>
        <taxon>Asteraceae</taxon>
        <taxon>Asteroideae</taxon>
        <taxon>Anthemideae</taxon>
        <taxon>Anthemidinae</taxon>
        <taxon>Tanacetum</taxon>
    </lineage>
</organism>
<sequence>MVAYLEKSTEHADFDEIVDFLNASPIRYALTIENLTPTFNDEFATPSHTKKVFANIRRQGKDFSGTVTPLFSTMLIQPQADMGEGSGQLTKPQHTPTPASPSNIEPIPISSGPTTLVEDETVHEERGDIMERAATTATSLDIEQDSGSGSGPRHQDTILGDRPAQTRVLALENVKTAQDAPITTAGVSVSTAEPTTPPPTTTLIEDEDLTIAQTLMKMRRKSIMKEPEKPVKLKSKDQIAYDKEVAQRLQEELDKEARLKREREEEASNAALIEEWDNVQAMMDADYELATRIQA</sequence>
<feature type="region of interest" description="Disordered" evidence="1">
    <location>
        <begin position="137"/>
        <end position="160"/>
    </location>
</feature>
<proteinExistence type="predicted"/>
<keyword evidence="3" id="KW-1185">Reference proteome</keyword>
<feature type="compositionally biased region" description="Polar residues" evidence="1">
    <location>
        <begin position="137"/>
        <end position="147"/>
    </location>
</feature>
<reference evidence="2" key="1">
    <citation type="journal article" date="2022" name="Int. J. Mol. Sci.">
        <title>Draft Genome of Tanacetum Coccineum: Genomic Comparison of Closely Related Tanacetum-Family Plants.</title>
        <authorList>
            <person name="Yamashiro T."/>
            <person name="Shiraishi A."/>
            <person name="Nakayama K."/>
            <person name="Satake H."/>
        </authorList>
    </citation>
    <scope>NUCLEOTIDE SEQUENCE</scope>
</reference>
<name>A0ABQ5EZ70_9ASTR</name>
<gene>
    <name evidence="2" type="ORF">Tco_0991309</name>
</gene>
<feature type="compositionally biased region" description="Low complexity" evidence="1">
    <location>
        <begin position="100"/>
        <end position="113"/>
    </location>
</feature>
<evidence type="ECO:0000313" key="3">
    <source>
        <dbReference type="Proteomes" id="UP001151760"/>
    </source>
</evidence>
<feature type="compositionally biased region" description="Polar residues" evidence="1">
    <location>
        <begin position="87"/>
        <end position="97"/>
    </location>
</feature>